<organism evidence="2">
    <name type="scientific">viral metagenome</name>
    <dbReference type="NCBI Taxonomy" id="1070528"/>
    <lineage>
        <taxon>unclassified sequences</taxon>
        <taxon>metagenomes</taxon>
        <taxon>organismal metagenomes</taxon>
    </lineage>
</organism>
<dbReference type="AlphaFoldDB" id="A0A6M3JYN1"/>
<proteinExistence type="predicted"/>
<dbReference type="EMBL" id="MT142079">
    <property type="protein sequence ID" value="QJA74172.1"/>
    <property type="molecule type" value="Genomic_DNA"/>
</dbReference>
<gene>
    <name evidence="2" type="ORF">MM415A02088_0005</name>
    <name evidence="1" type="ORF">MM415B01456_0015</name>
</gene>
<protein>
    <submittedName>
        <fullName evidence="2">Uncharacterized protein</fullName>
    </submittedName>
</protein>
<sequence length="519" mass="56089">MKKLFIILSILLVATVSFGAVNWSQYSYFKNTGGLNDAFSPIAIDDGEASDLQNIVFTVSGSFKKRSGFSEVNDLRSGITTGIKYIKFSDGTEYLAGVFDNDKIYKMDYGASGPDGTWDDITGACSFAVGQNNLAVFAAGQDTLIIEDGLNTTAPFAWTGAGNAADLAGSPPNATVVAFHKNMAFAAGSNTYPSTLYFSDLGDIENWTTGLAGNVGVETNDGSIIRALIPGFDALYIFKDYSIFRLTGSDKDSFHLQKMVSGVGVTSPHAVSLIGNQFFITTGQGNVYIYDGAVGLTKISSKIAGTLKTDISYSRYAYANALTYDDDYYLAVSTSSSGENDLVLMFDTFNMAWTKFTGLGVNAWTVGDDGAGRDKIFFGDYHGTSCKYPQGDNDNGSAIDAYYITKQFDYPELGPSKDWKVLKVYVAEESTSYDLTVTALKDFATTGTDTSVDLNAGTGGAYGTAVYGTDVYGGETIITERIETNLDGTFYQVKFRNANADEPFEVYGFQNYVERTDRY</sequence>
<reference evidence="2" key="1">
    <citation type="submission" date="2020-03" db="EMBL/GenBank/DDBJ databases">
        <title>The deep terrestrial virosphere.</title>
        <authorList>
            <person name="Holmfeldt K."/>
            <person name="Nilsson E."/>
            <person name="Simone D."/>
            <person name="Lopez-Fernandez M."/>
            <person name="Wu X."/>
            <person name="de Brujin I."/>
            <person name="Lundin D."/>
            <person name="Andersson A."/>
            <person name="Bertilsson S."/>
            <person name="Dopson M."/>
        </authorList>
    </citation>
    <scope>NUCLEOTIDE SEQUENCE</scope>
    <source>
        <strain evidence="2">MM415A02088</strain>
        <strain evidence="1">MM415B01456</strain>
    </source>
</reference>
<accession>A0A6M3JYN1</accession>
<evidence type="ECO:0000313" key="1">
    <source>
        <dbReference type="EMBL" id="QJA58393.1"/>
    </source>
</evidence>
<evidence type="ECO:0000313" key="2">
    <source>
        <dbReference type="EMBL" id="QJA74172.1"/>
    </source>
</evidence>
<dbReference type="EMBL" id="MT141321">
    <property type="protein sequence ID" value="QJA58393.1"/>
    <property type="molecule type" value="Genomic_DNA"/>
</dbReference>
<name>A0A6M3JYN1_9ZZZZ</name>